<keyword evidence="3" id="KW-1185">Reference proteome</keyword>
<feature type="compositionally biased region" description="Basic and acidic residues" evidence="1">
    <location>
        <begin position="80"/>
        <end position="127"/>
    </location>
</feature>
<accession>A0A1J9R783</accession>
<dbReference type="Proteomes" id="UP000242791">
    <property type="component" value="Unassembled WGS sequence"/>
</dbReference>
<feature type="region of interest" description="Disordered" evidence="1">
    <location>
        <begin position="38"/>
        <end position="134"/>
    </location>
</feature>
<proteinExistence type="predicted"/>
<feature type="compositionally biased region" description="Basic and acidic residues" evidence="1">
    <location>
        <begin position="38"/>
        <end position="73"/>
    </location>
</feature>
<dbReference type="VEuPathDB" id="FungiDB:ACJ73_04792"/>
<evidence type="ECO:0000256" key="1">
    <source>
        <dbReference type="SAM" id="MobiDB-lite"/>
    </source>
</evidence>
<evidence type="ECO:0000313" key="3">
    <source>
        <dbReference type="Proteomes" id="UP000242791"/>
    </source>
</evidence>
<sequence length="150" mass="17504">MAQFFSPAKMQSIRKQVTAAEAARKDEQALKEDAKFQRTIPKEQKKADIIKQRAERDAARQAVKKQREMDKTTRAAQQQVEKELRDARKTQEQKEKEGRAALRLQSRLEKTKVEESENHLPNREGRHSILQRVAKSRFRSPEMILQSLPI</sequence>
<name>A0A1J9R783_9EURO</name>
<organism evidence="2 3">
    <name type="scientific">Blastomyces percursus</name>
    <dbReference type="NCBI Taxonomy" id="1658174"/>
    <lineage>
        <taxon>Eukaryota</taxon>
        <taxon>Fungi</taxon>
        <taxon>Dikarya</taxon>
        <taxon>Ascomycota</taxon>
        <taxon>Pezizomycotina</taxon>
        <taxon>Eurotiomycetes</taxon>
        <taxon>Eurotiomycetidae</taxon>
        <taxon>Onygenales</taxon>
        <taxon>Ajellomycetaceae</taxon>
        <taxon>Blastomyces</taxon>
    </lineage>
</organism>
<gene>
    <name evidence="2" type="ORF">ACJ73_04792</name>
</gene>
<dbReference type="STRING" id="1658174.A0A1J9R783"/>
<evidence type="ECO:0000313" key="2">
    <source>
        <dbReference type="EMBL" id="OJD23852.1"/>
    </source>
</evidence>
<protein>
    <submittedName>
        <fullName evidence="2">Uncharacterized protein</fullName>
    </submittedName>
</protein>
<dbReference type="AlphaFoldDB" id="A0A1J9R783"/>
<reference evidence="2 3" key="1">
    <citation type="submission" date="2015-08" db="EMBL/GenBank/DDBJ databases">
        <title>Emmonsia species relationships and genome sequence.</title>
        <authorList>
            <person name="Cuomo C.A."/>
            <person name="Schwartz I.S."/>
            <person name="Kenyon C."/>
            <person name="De Hoog G.S."/>
            <person name="Govender N.P."/>
            <person name="Botha A."/>
            <person name="Moreno L."/>
            <person name="De Vries M."/>
            <person name="Munoz J.F."/>
            <person name="Stielow J.B."/>
        </authorList>
    </citation>
    <scope>NUCLEOTIDE SEQUENCE [LARGE SCALE GENOMIC DNA]</scope>
    <source>
        <strain evidence="2 3">EI222</strain>
    </source>
</reference>
<dbReference type="EMBL" id="LGTZ01000692">
    <property type="protein sequence ID" value="OJD23852.1"/>
    <property type="molecule type" value="Genomic_DNA"/>
</dbReference>
<comment type="caution">
    <text evidence="2">The sequence shown here is derived from an EMBL/GenBank/DDBJ whole genome shotgun (WGS) entry which is preliminary data.</text>
</comment>